<dbReference type="InterPro" id="IPR051577">
    <property type="entry name" value="MRF-like"/>
</dbReference>
<proteinExistence type="predicted"/>
<dbReference type="Proteomes" id="UP001628156">
    <property type="component" value="Unassembled WGS sequence"/>
</dbReference>
<sequence>MSETPNQTNKKKSWLCVFPGCKESVKTHYNCYSHVWDGHLRHLSNSPLFSEDKNQVYKKIKNKSEIKKLCEVYMVEIDPSLDIQQQCTSARNKFSNKQTNTTINSFNLDSNSLEQTLNNNQQEVQIWQCITQNCPENQLKDVLQHDEFIRIVQINENLKRLYVAGEVLAENGFLQRSDARVKEHIEPLKGCVDKILKLTGKSFKYIGKDEKKLGFIAQEVQEVCPELVHEDEFGLSVDVIGIIPILVEALKEIHKAASETKNNNSSKLESLSKAVNDALEIAKKFENELKTTQPSHDNLFQEFPTYNFSMGPAVITLFAASILSLISGYIVYSLPKLPGMWVYCWTITIVMWTSCWRQRNELSESIQTKQLVLYWHRENSLSTYIFMFLGVLALGMSVIMGNSIITLSIVCVGLFFILGIAGMLLNKKFKISFSIIFTTLILFFICVCIIIGILFIIQPDYACSFNDYGSSYLLSVTLNETIPKQVISELPWNCWSSSFEFSSQLPPGFYGVSNSDTSSPYIEGTPIKNFPTTTINVYITCVNFVKFYCASITFQTCSNRTSEIDCKQNNCQWNSSLLYCH</sequence>
<accession>A0ABQ0DTU4</accession>
<name>A0ABQ0DTU4_9EUKA</name>
<evidence type="ECO:0000256" key="1">
    <source>
        <dbReference type="SAM" id="Phobius"/>
    </source>
</evidence>
<gene>
    <name evidence="3" type="ORF">ENUP19_0284G0004</name>
</gene>
<feature type="transmembrane region" description="Helical" evidence="1">
    <location>
        <begin position="340"/>
        <end position="358"/>
    </location>
</feature>
<feature type="transmembrane region" description="Helical" evidence="1">
    <location>
        <begin position="433"/>
        <end position="457"/>
    </location>
</feature>
<organism evidence="3 4">
    <name type="scientific">Entamoeba nuttalli</name>
    <dbReference type="NCBI Taxonomy" id="412467"/>
    <lineage>
        <taxon>Eukaryota</taxon>
        <taxon>Amoebozoa</taxon>
        <taxon>Evosea</taxon>
        <taxon>Archamoebae</taxon>
        <taxon>Mastigamoebida</taxon>
        <taxon>Entamoebidae</taxon>
        <taxon>Entamoeba</taxon>
    </lineage>
</organism>
<keyword evidence="1" id="KW-1133">Transmembrane helix</keyword>
<protein>
    <recommendedName>
        <fullName evidence="2">Peptidase S74 domain-containing protein</fullName>
    </recommendedName>
</protein>
<feature type="domain" description="Peptidase S74" evidence="2">
    <location>
        <begin position="177"/>
        <end position="264"/>
    </location>
</feature>
<feature type="transmembrane region" description="Helical" evidence="1">
    <location>
        <begin position="379"/>
        <end position="399"/>
    </location>
</feature>
<dbReference type="PROSITE" id="PS51688">
    <property type="entry name" value="ICA"/>
    <property type="match status" value="1"/>
</dbReference>
<dbReference type="InterPro" id="IPR030392">
    <property type="entry name" value="S74_ICA"/>
</dbReference>
<keyword evidence="1" id="KW-0472">Membrane</keyword>
<comment type="caution">
    <text evidence="3">The sequence shown here is derived from an EMBL/GenBank/DDBJ whole genome shotgun (WGS) entry which is preliminary data.</text>
</comment>
<reference evidence="3 4" key="1">
    <citation type="journal article" date="2019" name="PLoS Negl. Trop. Dis.">
        <title>Whole genome sequencing of Entamoeba nuttalli reveals mammalian host-related molecular signatures and a novel octapeptide-repeat surface protein.</title>
        <authorList>
            <person name="Tanaka M."/>
            <person name="Makiuchi T."/>
            <person name="Komiyama T."/>
            <person name="Shiina T."/>
            <person name="Osaki K."/>
            <person name="Tachibana H."/>
        </authorList>
    </citation>
    <scope>NUCLEOTIDE SEQUENCE [LARGE SCALE GENOMIC DNA]</scope>
    <source>
        <strain evidence="3 4">P19-061405</strain>
    </source>
</reference>
<dbReference type="PANTHER" id="PTHR13029:SF21">
    <property type="entry name" value="PEPTIDASE S74 DOMAIN-CONTAINING PROTEIN"/>
    <property type="match status" value="1"/>
</dbReference>
<keyword evidence="1" id="KW-0812">Transmembrane</keyword>
<dbReference type="EMBL" id="BAAFRS010000284">
    <property type="protein sequence ID" value="GAB1226281.1"/>
    <property type="molecule type" value="Genomic_DNA"/>
</dbReference>
<dbReference type="PANTHER" id="PTHR13029">
    <property type="match status" value="1"/>
</dbReference>
<dbReference type="Pfam" id="PF13884">
    <property type="entry name" value="Peptidase_S74"/>
    <property type="match status" value="1"/>
</dbReference>
<keyword evidence="4" id="KW-1185">Reference proteome</keyword>
<evidence type="ECO:0000259" key="2">
    <source>
        <dbReference type="PROSITE" id="PS51688"/>
    </source>
</evidence>
<evidence type="ECO:0000313" key="3">
    <source>
        <dbReference type="EMBL" id="GAB1226281.1"/>
    </source>
</evidence>
<evidence type="ECO:0000313" key="4">
    <source>
        <dbReference type="Proteomes" id="UP001628156"/>
    </source>
</evidence>
<feature type="transmembrane region" description="Helical" evidence="1">
    <location>
        <begin position="405"/>
        <end position="426"/>
    </location>
</feature>
<feature type="transmembrane region" description="Helical" evidence="1">
    <location>
        <begin position="313"/>
        <end position="334"/>
    </location>
</feature>